<dbReference type="AlphaFoldDB" id="A0A1B9PSR9"/>
<gene>
    <name evidence="2" type="ORF">BCV30_02200</name>
</gene>
<reference evidence="3" key="1">
    <citation type="submission" date="2016-07" db="EMBL/GenBank/DDBJ databases">
        <title>Nontailed viruses are major unrecognized killers of bacteria in the ocean.</title>
        <authorList>
            <person name="Kauffman K."/>
            <person name="Hussain F."/>
            <person name="Yang J."/>
            <person name="Arevalo P."/>
            <person name="Brown J."/>
            <person name="Cutler M."/>
            <person name="Kelly L."/>
            <person name="Polz M.F."/>
        </authorList>
    </citation>
    <scope>NUCLEOTIDE SEQUENCE [LARGE SCALE GENOMIC DNA]</scope>
    <source>
        <strain evidence="3">10N.286.55.C1</strain>
    </source>
</reference>
<dbReference type="RefSeq" id="WP_017105710.1">
    <property type="nucleotide sequence ID" value="NZ_MAKA01000335.1"/>
</dbReference>
<sequence length="142" mass="16341">MNKNPTRNRLANLLRLRRAYKASDFLVSSDELRVKKDVYSLRKIKQLEIRQLGIKENAINVISLALILSAATWAFVPQFGLPMLALTFILAFVSWRKYELRAEFKGSDETGDHWVSVARGCTREEFKVLKSVEVNLREQVVS</sequence>
<keyword evidence="1" id="KW-0812">Transmembrane</keyword>
<evidence type="ECO:0000313" key="2">
    <source>
        <dbReference type="EMBL" id="PME56832.1"/>
    </source>
</evidence>
<organism evidence="2 3">
    <name type="scientific">Vibrio lentus</name>
    <dbReference type="NCBI Taxonomy" id="136468"/>
    <lineage>
        <taxon>Bacteria</taxon>
        <taxon>Pseudomonadati</taxon>
        <taxon>Pseudomonadota</taxon>
        <taxon>Gammaproteobacteria</taxon>
        <taxon>Vibrionales</taxon>
        <taxon>Vibrionaceae</taxon>
        <taxon>Vibrio</taxon>
    </lineage>
</organism>
<comment type="caution">
    <text evidence="2">The sequence shown here is derived from an EMBL/GenBank/DDBJ whole genome shotgun (WGS) entry which is preliminary data.</text>
</comment>
<feature type="transmembrane region" description="Helical" evidence="1">
    <location>
        <begin position="79"/>
        <end position="95"/>
    </location>
</feature>
<feature type="transmembrane region" description="Helical" evidence="1">
    <location>
        <begin position="52"/>
        <end position="73"/>
    </location>
</feature>
<evidence type="ECO:0000313" key="3">
    <source>
        <dbReference type="Proteomes" id="UP000235778"/>
    </source>
</evidence>
<evidence type="ECO:0000256" key="1">
    <source>
        <dbReference type="SAM" id="Phobius"/>
    </source>
</evidence>
<accession>A0A1B9PSR9</accession>
<dbReference type="Proteomes" id="UP000235778">
    <property type="component" value="Unassembled WGS sequence"/>
</dbReference>
<proteinExistence type="predicted"/>
<dbReference type="EMBL" id="MCSI01000166">
    <property type="protein sequence ID" value="PME56832.1"/>
    <property type="molecule type" value="Genomic_DNA"/>
</dbReference>
<keyword evidence="1" id="KW-0472">Membrane</keyword>
<protein>
    <submittedName>
        <fullName evidence="2">Uncharacterized protein</fullName>
    </submittedName>
</protein>
<keyword evidence="1" id="KW-1133">Transmembrane helix</keyword>
<name>A0A1B9PSR9_9VIBR</name>